<dbReference type="InterPro" id="IPR052942">
    <property type="entry name" value="LPS_cholinephosphotransferase"/>
</dbReference>
<dbReference type="RefSeq" id="WP_115370564.1">
    <property type="nucleotide sequence ID" value="NZ_UGTW01000001.1"/>
</dbReference>
<protein>
    <submittedName>
        <fullName evidence="2">LPS biosynthesis protein</fullName>
    </submittedName>
</protein>
<evidence type="ECO:0000259" key="1">
    <source>
        <dbReference type="Pfam" id="PF04991"/>
    </source>
</evidence>
<organism evidence="2 3">
    <name type="scientific">Proteus vulgaris</name>
    <dbReference type="NCBI Taxonomy" id="585"/>
    <lineage>
        <taxon>Bacteria</taxon>
        <taxon>Pseudomonadati</taxon>
        <taxon>Pseudomonadota</taxon>
        <taxon>Gammaproteobacteria</taxon>
        <taxon>Enterobacterales</taxon>
        <taxon>Morganellaceae</taxon>
        <taxon>Proteus</taxon>
    </lineage>
</organism>
<dbReference type="PANTHER" id="PTHR43404:SF2">
    <property type="entry name" value="LIPOPOLYSACCHARIDE CHOLINEPHOSPHOTRANSFERASE LICD"/>
    <property type="match status" value="1"/>
</dbReference>
<dbReference type="InterPro" id="IPR007074">
    <property type="entry name" value="LicD/FKTN/FKRP_NTP_transf"/>
</dbReference>
<name>A0A379F8J3_PROVU</name>
<dbReference type="PANTHER" id="PTHR43404">
    <property type="entry name" value="LIPOPOLYSACCHARIDE CHOLINEPHOSPHOTRANSFERASE LICD"/>
    <property type="match status" value="1"/>
</dbReference>
<dbReference type="GO" id="GO:0009100">
    <property type="term" value="P:glycoprotein metabolic process"/>
    <property type="evidence" value="ECO:0007669"/>
    <property type="project" value="UniProtKB-ARBA"/>
</dbReference>
<sequence>MLITKKDNSLLRSAQLKMLTALIEIDRLCSLHNIEYWIDAGTLLGAVRHNGFIPWDDDIDICMTRNNFNKFINIASKSLNNDLFFLQTAQTDKNYYTYNIPCKMRINNTEIIEENELKYGYYNSKSHHGLFVDIFPYDKYSTNYFIRTNIERFLSKIYQLKSIRKFKKINLNKKIIVFLLSPLIPNIILNKIKEIQLYIMNNRKANYVYSAGIETPFHRAIFSEEEIFPLKKINFEGHFFSCPNNIDQYLTKMFGINYMSLPSIENRISHYHSIKL</sequence>
<dbReference type="Proteomes" id="UP000254331">
    <property type="component" value="Unassembled WGS sequence"/>
</dbReference>
<accession>A0A379F8J3</accession>
<reference evidence="2 3" key="1">
    <citation type="submission" date="2018-06" db="EMBL/GenBank/DDBJ databases">
        <authorList>
            <consortium name="Pathogen Informatics"/>
            <person name="Doyle S."/>
        </authorList>
    </citation>
    <scope>NUCLEOTIDE SEQUENCE [LARGE SCALE GENOMIC DNA]</scope>
    <source>
        <strain evidence="2 3">NCTC10376</strain>
    </source>
</reference>
<gene>
    <name evidence="2" type="ORF">NCTC10376_01812</name>
</gene>
<dbReference type="Pfam" id="PF04991">
    <property type="entry name" value="LicD"/>
    <property type="match status" value="1"/>
</dbReference>
<evidence type="ECO:0000313" key="2">
    <source>
        <dbReference type="EMBL" id="SUC15930.1"/>
    </source>
</evidence>
<proteinExistence type="predicted"/>
<dbReference type="AlphaFoldDB" id="A0A379F8J3"/>
<feature type="domain" description="LicD/FKTN/FKRP nucleotidyltransferase" evidence="1">
    <location>
        <begin position="29"/>
        <end position="255"/>
    </location>
</feature>
<dbReference type="EMBL" id="UGTW01000001">
    <property type="protein sequence ID" value="SUC15930.1"/>
    <property type="molecule type" value="Genomic_DNA"/>
</dbReference>
<evidence type="ECO:0000313" key="3">
    <source>
        <dbReference type="Proteomes" id="UP000254331"/>
    </source>
</evidence>